<dbReference type="STRING" id="446462.Amir_5387"/>
<feature type="region of interest" description="Disordered" evidence="1">
    <location>
        <begin position="241"/>
        <end position="346"/>
    </location>
</feature>
<dbReference type="KEGG" id="ami:Amir_5387"/>
<protein>
    <submittedName>
        <fullName evidence="2">Uncharacterized protein</fullName>
    </submittedName>
</protein>
<feature type="region of interest" description="Disordered" evidence="1">
    <location>
        <begin position="200"/>
        <end position="227"/>
    </location>
</feature>
<dbReference type="Proteomes" id="UP000002213">
    <property type="component" value="Chromosome"/>
</dbReference>
<feature type="compositionally biased region" description="Low complexity" evidence="1">
    <location>
        <begin position="9"/>
        <end position="25"/>
    </location>
</feature>
<dbReference type="EMBL" id="CP001630">
    <property type="protein sequence ID" value="ACU39206.1"/>
    <property type="molecule type" value="Genomic_DNA"/>
</dbReference>
<dbReference type="AlphaFoldDB" id="C6WA17"/>
<feature type="compositionally biased region" description="Pro residues" evidence="1">
    <location>
        <begin position="684"/>
        <end position="694"/>
    </location>
</feature>
<feature type="compositionally biased region" description="Polar residues" evidence="1">
    <location>
        <begin position="327"/>
        <end position="339"/>
    </location>
</feature>
<gene>
    <name evidence="2" type="ordered locus">Amir_5387</name>
</gene>
<evidence type="ECO:0000313" key="3">
    <source>
        <dbReference type="Proteomes" id="UP000002213"/>
    </source>
</evidence>
<dbReference type="eggNOG" id="ENOG5033DZR">
    <property type="taxonomic scope" value="Bacteria"/>
</dbReference>
<feature type="region of interest" description="Disordered" evidence="1">
    <location>
        <begin position="669"/>
        <end position="768"/>
    </location>
</feature>
<sequence>MWPFRKRTPAPTGPDGAAGPAQAGPVLRGEWRGLPPIQRALPEHPLVNPVSSFTGGLTSWRSPAFLAPLGHFVAESEPSGVIGEPPREGVVFSRPGGIPAGTGSGAVGSSAGSAAVGAGRSSAESPAVEAVGPGGAGGGGVAGAGGGAGLAVSRAVETSPATEGLAGDGFTGGGFAESAAATGGTAARAATAVSGTVAQRSVTPEPLSVTPEPLSVTPEPVSAGPEPVVRTLGVDRSVPVDVETSTSPHVPDVVEPVAQALPLAPRPSNATPEPAVQRVTEAPAAPVSRQFIAPPRAVRSGLGEPLAQRPAETPVMPGFPEAGSAPSEESVSGQPSNEAPVNDIPTGVEVIGSEVIGSEVTSSEVISAGLVGSEPLSGGVVQRAVEPDAVAPAPATVSRSVELPVVPAAGSPVATTGKGGARALGLGQPRTIQTDTTTPPAPSSAPQLSTPQLSAPQLSVPLTGALPLAPSIQRLEEAHPTEPVVRRLGEPQVVRRAAGGDRPVSLSEMVQRSMATDLPADLSADLPAELPVVPAPSASNAPSAQVQRFEQVPVLSLAPGLPQRFAQRQAESAAPTTSATWSAQRELAAPSTPAPGPRTPASVTGLTSALGGGTGSVGPSGWSLDPQLAQTLGISLGDDPQPGLAVQGYTAPRQVPQVQQGFSWRPGIAAPPTSPALQALPLQPAFPAPPPGPAAQPHFAVQREVHDPPPGDSPVPPQDPAYDPPSGPPPGPPDASPATPATPASTSTTTTSPAAPTAPAAQAIEPEELLKKLYDPLLRRLKAELWLDRERRGSLTDRLH</sequence>
<dbReference type="HOGENOM" id="CLU_351485_0_0_11"/>
<proteinExistence type="predicted"/>
<keyword evidence="3" id="KW-1185">Reference proteome</keyword>
<feature type="compositionally biased region" description="Pro residues" evidence="1">
    <location>
        <begin position="710"/>
        <end position="735"/>
    </location>
</feature>
<feature type="compositionally biased region" description="Low complexity" evidence="1">
    <location>
        <begin position="444"/>
        <end position="453"/>
    </location>
</feature>
<organism evidence="2 3">
    <name type="scientific">Actinosynnema mirum (strain ATCC 29888 / DSM 43827 / JCM 3225 / NBRC 14064 / NCIMB 13271 / NRRL B-12336 / IMRU 3971 / 101)</name>
    <dbReference type="NCBI Taxonomy" id="446462"/>
    <lineage>
        <taxon>Bacteria</taxon>
        <taxon>Bacillati</taxon>
        <taxon>Actinomycetota</taxon>
        <taxon>Actinomycetes</taxon>
        <taxon>Pseudonocardiales</taxon>
        <taxon>Pseudonocardiaceae</taxon>
        <taxon>Actinosynnema</taxon>
    </lineage>
</organism>
<feature type="region of interest" description="Disordered" evidence="1">
    <location>
        <begin position="1"/>
        <end position="29"/>
    </location>
</feature>
<feature type="region of interest" description="Disordered" evidence="1">
    <location>
        <begin position="414"/>
        <end position="453"/>
    </location>
</feature>
<reference evidence="2 3" key="1">
    <citation type="journal article" date="2009" name="Stand. Genomic Sci.">
        <title>Complete genome sequence of Actinosynnema mirum type strain (101).</title>
        <authorList>
            <person name="Land M."/>
            <person name="Lapidus A."/>
            <person name="Mayilraj S."/>
            <person name="Chen F."/>
            <person name="Copeland A."/>
            <person name="Del Rio T.G."/>
            <person name="Nolan M."/>
            <person name="Lucas S."/>
            <person name="Tice H."/>
            <person name="Cheng J.F."/>
            <person name="Chertkov O."/>
            <person name="Bruce D."/>
            <person name="Goodwin L."/>
            <person name="Pitluck S."/>
            <person name="Rohde M."/>
            <person name="Goker M."/>
            <person name="Pati A."/>
            <person name="Ivanova N."/>
            <person name="Mavromatis K."/>
            <person name="Chen A."/>
            <person name="Palaniappan K."/>
            <person name="Hauser L."/>
            <person name="Chang Y.J."/>
            <person name="Jeffries C.C."/>
            <person name="Brettin T."/>
            <person name="Detter J.C."/>
            <person name="Han C."/>
            <person name="Chain P."/>
            <person name="Tindall B.J."/>
            <person name="Bristow J."/>
            <person name="Eisen J.A."/>
            <person name="Markowitz V."/>
            <person name="Hugenholtz P."/>
            <person name="Kyrpides N.C."/>
            <person name="Klenk H.P."/>
        </authorList>
    </citation>
    <scope>NUCLEOTIDE SEQUENCE [LARGE SCALE GENOMIC DNA]</scope>
    <source>
        <strain evidence="3">ATCC 29888 / DSM 43827 / JCM 3225 / NBRC 14064 / NCIMB 13271 / NRRL B-12336 / IMRU 3971 / 101</strain>
    </source>
</reference>
<name>C6WA17_ACTMD</name>
<accession>C6WA17</accession>
<feature type="compositionally biased region" description="Low complexity" evidence="1">
    <location>
        <begin position="570"/>
        <end position="583"/>
    </location>
</feature>
<evidence type="ECO:0000256" key="1">
    <source>
        <dbReference type="SAM" id="MobiDB-lite"/>
    </source>
</evidence>
<evidence type="ECO:0000313" key="2">
    <source>
        <dbReference type="EMBL" id="ACU39206.1"/>
    </source>
</evidence>
<feature type="region of interest" description="Disordered" evidence="1">
    <location>
        <begin position="567"/>
        <end position="603"/>
    </location>
</feature>
<feature type="compositionally biased region" description="Low complexity" evidence="1">
    <location>
        <begin position="736"/>
        <end position="763"/>
    </location>
</feature>